<reference evidence="1" key="1">
    <citation type="journal article" date="2016" name="Front. Microbiol.">
        <title>Genome Sequence of the Piezophilic, Mesophilic Sulfate-Reducing Bacterium Desulfovibrio indicus J2T.</title>
        <authorList>
            <person name="Cao J."/>
            <person name="Maignien L."/>
            <person name="Shao Z."/>
            <person name="Alain K."/>
            <person name="Jebbar M."/>
        </authorList>
    </citation>
    <scope>NUCLEOTIDE SEQUENCE</scope>
    <source>
        <strain evidence="1">DSM 16372</strain>
    </source>
</reference>
<dbReference type="Proteomes" id="UP001055247">
    <property type="component" value="Unassembled WGS sequence"/>
</dbReference>
<dbReference type="AlphaFoldDB" id="A0AAV4ZGL3"/>
<sequence>MESRESVAEGLRGAVGRLAAKGLMRPGDTLSQRIPERAEIARITCPDAAVRARDVVWTPLDRGRSPDPHRAVYAARGDVGAILEGRQVWGRTVGRVGRPMPALFDEQVRHLGLAVPLATGPALSVPRASTNALVWDDRVLCFGMGLERLLLNAELLEKCAQAFVLAETSGRRVRRVPWWVRLVANRRLSRDQAEAAQRHAGGERSVIRAGY</sequence>
<reference evidence="1" key="2">
    <citation type="submission" date="2021-08" db="EMBL/GenBank/DDBJ databases">
        <authorList>
            <person name="Tani A."/>
            <person name="Ola A."/>
            <person name="Ogura Y."/>
            <person name="Katsura K."/>
            <person name="Hayashi T."/>
        </authorList>
    </citation>
    <scope>NUCLEOTIDE SEQUENCE</scope>
    <source>
        <strain evidence="1">DSM 16372</strain>
    </source>
</reference>
<organism evidence="1 2">
    <name type="scientific">Methylobacterium hispanicum</name>
    <dbReference type="NCBI Taxonomy" id="270350"/>
    <lineage>
        <taxon>Bacteria</taxon>
        <taxon>Pseudomonadati</taxon>
        <taxon>Pseudomonadota</taxon>
        <taxon>Alphaproteobacteria</taxon>
        <taxon>Hyphomicrobiales</taxon>
        <taxon>Methylobacteriaceae</taxon>
        <taxon>Methylobacterium</taxon>
    </lineage>
</organism>
<dbReference type="Gene3D" id="3.40.225.10">
    <property type="entry name" value="Class II aldolase/adducin N-terminal domain"/>
    <property type="match status" value="1"/>
</dbReference>
<comment type="caution">
    <text evidence="1">The sequence shown here is derived from an EMBL/GenBank/DDBJ whole genome shotgun (WGS) entry which is preliminary data.</text>
</comment>
<dbReference type="InterPro" id="IPR036409">
    <property type="entry name" value="Aldolase_II/adducin_N_sf"/>
</dbReference>
<name>A0AAV4ZGL3_9HYPH</name>
<proteinExistence type="predicted"/>
<protein>
    <recommendedName>
        <fullName evidence="3">Hedgehog/Intein (Hint) domain-containing protein</fullName>
    </recommendedName>
</protein>
<accession>A0AAV4ZGL3</accession>
<dbReference type="SUPFAM" id="SSF53639">
    <property type="entry name" value="AraD/HMP-PK domain-like"/>
    <property type="match status" value="1"/>
</dbReference>
<keyword evidence="2" id="KW-1185">Reference proteome</keyword>
<evidence type="ECO:0000313" key="2">
    <source>
        <dbReference type="Proteomes" id="UP001055247"/>
    </source>
</evidence>
<evidence type="ECO:0000313" key="1">
    <source>
        <dbReference type="EMBL" id="GJD87473.1"/>
    </source>
</evidence>
<gene>
    <name evidence="1" type="ORF">BHAOGJBA_0976</name>
</gene>
<dbReference type="EMBL" id="BPQO01000003">
    <property type="protein sequence ID" value="GJD87473.1"/>
    <property type="molecule type" value="Genomic_DNA"/>
</dbReference>
<dbReference type="RefSeq" id="WP_066919585.1">
    <property type="nucleotide sequence ID" value="NZ_BPQO01000003.1"/>
</dbReference>
<evidence type="ECO:0008006" key="3">
    <source>
        <dbReference type="Google" id="ProtNLM"/>
    </source>
</evidence>